<dbReference type="Pfam" id="PF02410">
    <property type="entry name" value="RsfS"/>
    <property type="match status" value="1"/>
</dbReference>
<proteinExistence type="inferred from homology"/>
<dbReference type="Gene3D" id="3.30.460.10">
    <property type="entry name" value="Beta Polymerase, domain 2"/>
    <property type="match status" value="1"/>
</dbReference>
<keyword evidence="4" id="KW-1185">Reference proteome</keyword>
<feature type="compositionally biased region" description="Gly residues" evidence="2">
    <location>
        <begin position="208"/>
        <end position="222"/>
    </location>
</feature>
<dbReference type="InParanoid" id="A0A2V0P6C2"/>
<evidence type="ECO:0000256" key="1">
    <source>
        <dbReference type="ARBA" id="ARBA00010574"/>
    </source>
</evidence>
<dbReference type="OrthoDB" id="21330at2759"/>
<dbReference type="PANTHER" id="PTHR21043:SF2">
    <property type="entry name" value="PROTEIN IOJAP, CHLOROPLASTIC"/>
    <property type="match status" value="1"/>
</dbReference>
<comment type="caution">
    <text evidence="3">The sequence shown here is derived from an EMBL/GenBank/DDBJ whole genome shotgun (WGS) entry which is preliminary data.</text>
</comment>
<dbReference type="GO" id="GO:0017148">
    <property type="term" value="P:negative regulation of translation"/>
    <property type="evidence" value="ECO:0007669"/>
    <property type="project" value="TreeGrafter"/>
</dbReference>
<reference evidence="3 4" key="1">
    <citation type="journal article" date="2018" name="Sci. Rep.">
        <title>Raphidocelis subcapitata (=Pseudokirchneriella subcapitata) provides an insight into genome evolution and environmental adaptations in the Sphaeropleales.</title>
        <authorList>
            <person name="Suzuki S."/>
            <person name="Yamaguchi H."/>
            <person name="Nakajima N."/>
            <person name="Kawachi M."/>
        </authorList>
    </citation>
    <scope>NUCLEOTIDE SEQUENCE [LARGE SCALE GENOMIC DNA]</scope>
    <source>
        <strain evidence="3 4">NIES-35</strain>
    </source>
</reference>
<protein>
    <submittedName>
        <fullName evidence="3">Uncharacterized protein</fullName>
    </submittedName>
</protein>
<evidence type="ECO:0000313" key="3">
    <source>
        <dbReference type="EMBL" id="GBF95408.1"/>
    </source>
</evidence>
<dbReference type="GO" id="GO:0090071">
    <property type="term" value="P:negative regulation of ribosome biogenesis"/>
    <property type="evidence" value="ECO:0007669"/>
    <property type="project" value="TreeGrafter"/>
</dbReference>
<dbReference type="AlphaFoldDB" id="A0A2V0P6C2"/>
<dbReference type="STRING" id="307507.A0A2V0P6C2"/>
<dbReference type="GO" id="GO:0043023">
    <property type="term" value="F:ribosomal large subunit binding"/>
    <property type="evidence" value="ECO:0007669"/>
    <property type="project" value="TreeGrafter"/>
</dbReference>
<dbReference type="PANTHER" id="PTHR21043">
    <property type="entry name" value="IOJAP SUPERFAMILY ORTHOLOG"/>
    <property type="match status" value="1"/>
</dbReference>
<comment type="similarity">
    <text evidence="1">Belongs to the Iojap/RsfS family.</text>
</comment>
<feature type="region of interest" description="Disordered" evidence="2">
    <location>
        <begin position="202"/>
        <end position="232"/>
    </location>
</feature>
<dbReference type="EMBL" id="BDRX01000064">
    <property type="protein sequence ID" value="GBF95408.1"/>
    <property type="molecule type" value="Genomic_DNA"/>
</dbReference>
<evidence type="ECO:0000256" key="2">
    <source>
        <dbReference type="SAM" id="MobiDB-lite"/>
    </source>
</evidence>
<sequence>MRSCIDLARSGSGARASLRPAPAAAAAATTAPLCARPRAAPAHCSSSPRPGSSSAPAPAPAAPRRPRAGAAAPAAVAAAAAAADTDDAVSEPFAVAMAKVADDTKVQDLVVLNVAPLVSWTSYFVICTVISKPQLLAVMARVEKAAEEEWGRSKQNSPGSSPWEVLDYGDVVVHVFTPDQREHYDLESYYSMAEEVDLPFVTPNPAGSGSGDAGAGAGGAAAGGASWTTTEL</sequence>
<dbReference type="Proteomes" id="UP000247498">
    <property type="component" value="Unassembled WGS sequence"/>
</dbReference>
<dbReference type="SUPFAM" id="SSF81301">
    <property type="entry name" value="Nucleotidyltransferase"/>
    <property type="match status" value="1"/>
</dbReference>
<dbReference type="HAMAP" id="MF_01477">
    <property type="entry name" value="Iojap_RsfS"/>
    <property type="match status" value="1"/>
</dbReference>
<dbReference type="NCBIfam" id="TIGR00090">
    <property type="entry name" value="rsfS_iojap_ybeB"/>
    <property type="match status" value="1"/>
</dbReference>
<evidence type="ECO:0000313" key="4">
    <source>
        <dbReference type="Proteomes" id="UP000247498"/>
    </source>
</evidence>
<dbReference type="InterPro" id="IPR043519">
    <property type="entry name" value="NT_sf"/>
</dbReference>
<accession>A0A2V0P6C2</accession>
<dbReference type="InterPro" id="IPR004394">
    <property type="entry name" value="Iojap/RsfS/C7orf30"/>
</dbReference>
<feature type="region of interest" description="Disordered" evidence="2">
    <location>
        <begin position="38"/>
        <end position="68"/>
    </location>
</feature>
<organism evidence="3 4">
    <name type="scientific">Raphidocelis subcapitata</name>
    <dbReference type="NCBI Taxonomy" id="307507"/>
    <lineage>
        <taxon>Eukaryota</taxon>
        <taxon>Viridiplantae</taxon>
        <taxon>Chlorophyta</taxon>
        <taxon>core chlorophytes</taxon>
        <taxon>Chlorophyceae</taxon>
        <taxon>CS clade</taxon>
        <taxon>Sphaeropleales</taxon>
        <taxon>Selenastraceae</taxon>
        <taxon>Raphidocelis</taxon>
    </lineage>
</organism>
<name>A0A2V0P6C2_9CHLO</name>
<feature type="compositionally biased region" description="Low complexity" evidence="2">
    <location>
        <begin position="38"/>
        <end position="56"/>
    </location>
</feature>
<gene>
    <name evidence="3" type="ORF">Rsub_08370</name>
</gene>